<organism evidence="3 4">
    <name type="scientific">Hohenbuehelia grisea</name>
    <dbReference type="NCBI Taxonomy" id="104357"/>
    <lineage>
        <taxon>Eukaryota</taxon>
        <taxon>Fungi</taxon>
        <taxon>Dikarya</taxon>
        <taxon>Basidiomycota</taxon>
        <taxon>Agaricomycotina</taxon>
        <taxon>Agaricomycetes</taxon>
        <taxon>Agaricomycetidae</taxon>
        <taxon>Agaricales</taxon>
        <taxon>Pleurotineae</taxon>
        <taxon>Pleurotaceae</taxon>
        <taxon>Hohenbuehelia</taxon>
    </lineage>
</organism>
<evidence type="ECO:0000256" key="2">
    <source>
        <dbReference type="SAM" id="SignalP"/>
    </source>
</evidence>
<feature type="chain" id="PRO_5047483217" evidence="2">
    <location>
        <begin position="24"/>
        <end position="265"/>
    </location>
</feature>
<dbReference type="Proteomes" id="UP001556367">
    <property type="component" value="Unassembled WGS sequence"/>
</dbReference>
<keyword evidence="4" id="KW-1185">Reference proteome</keyword>
<accession>A0ABR3JR01</accession>
<feature type="region of interest" description="Disordered" evidence="1">
    <location>
        <begin position="228"/>
        <end position="249"/>
    </location>
</feature>
<sequence>MHSQRLFAVIVTAVSLSTGLVSAQKDESSQARDISEREESTNTTIINATKTESFIQSEIVEGHAEESSAAFALIPENVDEFNSTIYYWDEDVDGAAELEGEEVEYDFEAEYARHIALFGPEATGEYTEEYPEGEIPDDFSEDDLEEFDSEDLFSYEPTDDDSTHDGEFEIHDEARAAKELEDYAGLNATSCAPGDTVVEVTETVYETEIVTVYETEYVYVDEDGNKIELDSSKEDQPDSTEVKDDDHESLDAFFQDQADQHLFHL</sequence>
<protein>
    <submittedName>
        <fullName evidence="3">Uncharacterized protein</fullName>
    </submittedName>
</protein>
<evidence type="ECO:0000256" key="1">
    <source>
        <dbReference type="SAM" id="MobiDB-lite"/>
    </source>
</evidence>
<gene>
    <name evidence="3" type="ORF">HGRIS_000158</name>
</gene>
<keyword evidence="2" id="KW-0732">Signal</keyword>
<reference evidence="4" key="1">
    <citation type="submission" date="2024-06" db="EMBL/GenBank/DDBJ databases">
        <title>Multi-omics analyses provide insights into the biosynthesis of the anticancer antibiotic pleurotin in Hohenbuehelia grisea.</title>
        <authorList>
            <person name="Weaver J.A."/>
            <person name="Alberti F."/>
        </authorList>
    </citation>
    <scope>NUCLEOTIDE SEQUENCE [LARGE SCALE GENOMIC DNA]</scope>
    <source>
        <strain evidence="4">T-177</strain>
    </source>
</reference>
<feature type="signal peptide" evidence="2">
    <location>
        <begin position="1"/>
        <end position="23"/>
    </location>
</feature>
<evidence type="ECO:0000313" key="4">
    <source>
        <dbReference type="Proteomes" id="UP001556367"/>
    </source>
</evidence>
<name>A0ABR3JR01_9AGAR</name>
<evidence type="ECO:0000313" key="3">
    <source>
        <dbReference type="EMBL" id="KAL0957981.1"/>
    </source>
</evidence>
<dbReference type="EMBL" id="JASNQZ010000004">
    <property type="protein sequence ID" value="KAL0957981.1"/>
    <property type="molecule type" value="Genomic_DNA"/>
</dbReference>
<comment type="caution">
    <text evidence="3">The sequence shown here is derived from an EMBL/GenBank/DDBJ whole genome shotgun (WGS) entry which is preliminary data.</text>
</comment>
<proteinExistence type="predicted"/>